<dbReference type="EMBL" id="CP028130">
    <property type="protein sequence ID" value="AZZ56860.1"/>
    <property type="molecule type" value="Genomic_DNA"/>
</dbReference>
<dbReference type="AlphaFoldDB" id="A0AAD1AGJ7"/>
<organism evidence="1 2">
    <name type="scientific">Rathayibacter iranicus</name>
    <dbReference type="NCBI Taxonomy" id="59737"/>
    <lineage>
        <taxon>Bacteria</taxon>
        <taxon>Bacillati</taxon>
        <taxon>Actinomycetota</taxon>
        <taxon>Actinomycetes</taxon>
        <taxon>Micrococcales</taxon>
        <taxon>Microbacteriaceae</taxon>
        <taxon>Rathayibacter</taxon>
    </lineage>
</organism>
<sequence>MVAHLWLDSEKSTSIAAASITYTAGFDSDPEPFAGFVHLCEHLLGERLHIPGRHGGQYDAGASGVFLSAKTYADSTQFTVMSTPDRIDESLAAILDVHAADPSNTALEHALRIVELEAEESRFRRAGQREQWVEVRHARSSSWSRRHDGFGYDLDAIRTLELWEITMLMRQRFTPDNRFVAKSDGEFRPWRPPTPSVRGAPMRWPFPMATMFSAAGSAVVEVDVPGLSCGLPSYVACLVVAELLRRTPELSAVGRKHDVGIGHFGPWNSRTIDQLVLAIVGIGNESEAIDTLTFAIHAVAGRLTAAGIREALERVRADYLERVETPVQRVALAGQLLAAGILEEGDSLSGVMKRVPARALSTDEVLTVLDRIAGAIELNLTDARSAS</sequence>
<dbReference type="Gene3D" id="3.30.830.10">
    <property type="entry name" value="Metalloenzyme, LuxS/M16 peptidase-like"/>
    <property type="match status" value="1"/>
</dbReference>
<dbReference type="Proteomes" id="UP000283946">
    <property type="component" value="Chromosome"/>
</dbReference>
<reference evidence="1 2" key="1">
    <citation type="submission" date="2018-03" db="EMBL/GenBank/DDBJ databases">
        <title>Bacteriophage NCPPB3778 and a type I-E CRISPR drive the evolution of the US Biological Select Agent, Rathayibacter toxicus.</title>
        <authorList>
            <person name="Davis E.W.II."/>
            <person name="Tabima J.F."/>
            <person name="Weisberg A.J."/>
            <person name="Dantas Lopes L."/>
            <person name="Wiseman M.S."/>
            <person name="Wiseman M.S."/>
            <person name="Pupko T."/>
            <person name="Belcher M.S."/>
            <person name="Sechler A.J."/>
            <person name="Tancos M.A."/>
            <person name="Schroeder B.K."/>
            <person name="Murray T.D."/>
            <person name="Luster D.G."/>
            <person name="Schneider W.L."/>
            <person name="Rogers E."/>
            <person name="Andreote F.D."/>
            <person name="Grunwald N.J."/>
            <person name="Putnam M.L."/>
            <person name="Chang J.H."/>
        </authorList>
    </citation>
    <scope>NUCLEOTIDE SEQUENCE [LARGE SCALE GENOMIC DNA]</scope>
    <source>
        <strain evidence="1 2">NCCPB 2253</strain>
    </source>
</reference>
<name>A0AAD1AGJ7_9MICO</name>
<proteinExistence type="predicted"/>
<dbReference type="GO" id="GO:0046872">
    <property type="term" value="F:metal ion binding"/>
    <property type="evidence" value="ECO:0007669"/>
    <property type="project" value="InterPro"/>
</dbReference>
<dbReference type="SUPFAM" id="SSF63411">
    <property type="entry name" value="LuxS/MPP-like metallohydrolase"/>
    <property type="match status" value="1"/>
</dbReference>
<gene>
    <name evidence="1" type="ORF">C7V51_14005</name>
</gene>
<dbReference type="RefSeq" id="WP_104266069.1">
    <property type="nucleotide sequence ID" value="NZ_CP028130.1"/>
</dbReference>
<evidence type="ECO:0008006" key="3">
    <source>
        <dbReference type="Google" id="ProtNLM"/>
    </source>
</evidence>
<dbReference type="InterPro" id="IPR011249">
    <property type="entry name" value="Metalloenz_LuxS/M16"/>
</dbReference>
<evidence type="ECO:0000313" key="1">
    <source>
        <dbReference type="EMBL" id="AZZ56860.1"/>
    </source>
</evidence>
<dbReference type="KEGG" id="ria:C7V51_14005"/>
<protein>
    <recommendedName>
        <fullName evidence="3">Peptidase M16 N-terminal domain-containing protein</fullName>
    </recommendedName>
</protein>
<accession>A0AAD1AGJ7</accession>
<evidence type="ECO:0000313" key="2">
    <source>
        <dbReference type="Proteomes" id="UP000283946"/>
    </source>
</evidence>